<dbReference type="PROSITE" id="PS50879">
    <property type="entry name" value="RNASE_H_1"/>
    <property type="match status" value="1"/>
</dbReference>
<organism evidence="2 3">
    <name type="scientific">Malaciobacter marinus</name>
    <dbReference type="NCBI Taxonomy" id="505249"/>
    <lineage>
        <taxon>Bacteria</taxon>
        <taxon>Pseudomonadati</taxon>
        <taxon>Campylobacterota</taxon>
        <taxon>Epsilonproteobacteria</taxon>
        <taxon>Campylobacterales</taxon>
        <taxon>Arcobacteraceae</taxon>
        <taxon>Malaciobacter</taxon>
    </lineage>
</organism>
<evidence type="ECO:0000259" key="1">
    <source>
        <dbReference type="PROSITE" id="PS50879"/>
    </source>
</evidence>
<protein>
    <submittedName>
        <fullName evidence="2">RNase H superfamily protein</fullName>
    </submittedName>
</protein>
<evidence type="ECO:0000313" key="3">
    <source>
        <dbReference type="Proteomes" id="UP000239861"/>
    </source>
</evidence>
<dbReference type="InterPro" id="IPR012337">
    <property type="entry name" value="RNaseH-like_sf"/>
</dbReference>
<dbReference type="InterPro" id="IPR036397">
    <property type="entry name" value="RNaseH_sf"/>
</dbReference>
<dbReference type="RefSeq" id="WP_079580197.1">
    <property type="nucleotide sequence ID" value="NZ_FUYO01000039.1"/>
</dbReference>
<reference evidence="2 3" key="1">
    <citation type="submission" date="2018-02" db="EMBL/GenBank/DDBJ databases">
        <title>Subsurface microbial communities from deep shales in Ohio and West Virginia, USA.</title>
        <authorList>
            <person name="Wrighton K."/>
        </authorList>
    </citation>
    <scope>NUCLEOTIDE SEQUENCE [LARGE SCALE GENOMIC DNA]</scope>
    <source>
        <strain evidence="2 3">MARC-MIP3H16</strain>
    </source>
</reference>
<dbReference type="GO" id="GO:0004523">
    <property type="term" value="F:RNA-DNA hybrid ribonuclease activity"/>
    <property type="evidence" value="ECO:0007669"/>
    <property type="project" value="InterPro"/>
</dbReference>
<dbReference type="Proteomes" id="UP000239861">
    <property type="component" value="Unassembled WGS sequence"/>
</dbReference>
<dbReference type="GO" id="GO:0003676">
    <property type="term" value="F:nucleic acid binding"/>
    <property type="evidence" value="ECO:0007669"/>
    <property type="project" value="InterPro"/>
</dbReference>
<dbReference type="Pfam" id="PF00075">
    <property type="entry name" value="RNase_H"/>
    <property type="match status" value="1"/>
</dbReference>
<dbReference type="AlphaFoldDB" id="A0AB37A1K9"/>
<accession>A0AB37A1K9</accession>
<dbReference type="InterPro" id="IPR002156">
    <property type="entry name" value="RNaseH_domain"/>
</dbReference>
<dbReference type="EMBL" id="PTIW01000001">
    <property type="protein sequence ID" value="PPK63032.1"/>
    <property type="molecule type" value="Genomic_DNA"/>
</dbReference>
<gene>
    <name evidence="2" type="ORF">B0F89_101232</name>
</gene>
<dbReference type="SUPFAM" id="SSF53098">
    <property type="entry name" value="Ribonuclease H-like"/>
    <property type="match status" value="1"/>
</dbReference>
<comment type="caution">
    <text evidence="2">The sequence shown here is derived from an EMBL/GenBank/DDBJ whole genome shotgun (WGS) entry which is preliminary data.</text>
</comment>
<name>A0AB37A1K9_9BACT</name>
<dbReference type="Gene3D" id="3.30.420.10">
    <property type="entry name" value="Ribonuclease H-like superfamily/Ribonuclease H"/>
    <property type="match status" value="1"/>
</dbReference>
<sequence length="158" mass="18703">MEKIIYKLFVDGSVNPQKNIGFGAYLFCKELNTCKEQKIFTKKFEDTSSTKLEVQTFIWAVKQIDCSEKFIVYTDCQNILSLLNRREKLQNSNYTTKTGKKVKNEELYKEFFLLYDKYDFEIIKVKGHKKASTKDEIDDCFFLVDKESRAKLRNEIIL</sequence>
<feature type="domain" description="RNase H type-1" evidence="1">
    <location>
        <begin position="2"/>
        <end position="153"/>
    </location>
</feature>
<proteinExistence type="predicted"/>
<evidence type="ECO:0000313" key="2">
    <source>
        <dbReference type="EMBL" id="PPK63032.1"/>
    </source>
</evidence>